<gene>
    <name evidence="1" type="ORF">LCGC14_0694610</name>
</gene>
<reference evidence="1" key="1">
    <citation type="journal article" date="2015" name="Nature">
        <title>Complex archaea that bridge the gap between prokaryotes and eukaryotes.</title>
        <authorList>
            <person name="Spang A."/>
            <person name="Saw J.H."/>
            <person name="Jorgensen S.L."/>
            <person name="Zaremba-Niedzwiedzka K."/>
            <person name="Martijn J."/>
            <person name="Lind A.E."/>
            <person name="van Eijk R."/>
            <person name="Schleper C."/>
            <person name="Guy L."/>
            <person name="Ettema T.J."/>
        </authorList>
    </citation>
    <scope>NUCLEOTIDE SEQUENCE</scope>
</reference>
<name>A0A0F9T5M0_9ZZZZ</name>
<dbReference type="AlphaFoldDB" id="A0A0F9T5M0"/>
<protein>
    <submittedName>
        <fullName evidence="1">Uncharacterized protein</fullName>
    </submittedName>
</protein>
<proteinExistence type="predicted"/>
<accession>A0A0F9T5M0</accession>
<organism evidence="1">
    <name type="scientific">marine sediment metagenome</name>
    <dbReference type="NCBI Taxonomy" id="412755"/>
    <lineage>
        <taxon>unclassified sequences</taxon>
        <taxon>metagenomes</taxon>
        <taxon>ecological metagenomes</taxon>
    </lineage>
</organism>
<sequence>MKIKDFEKLEIKEDQSFFDLAMNIRQDPTEDEHVKQGGENRKKPVITLRHVNKLKRMKAAEREEHENRKKLLNLMYAIPAETEE</sequence>
<evidence type="ECO:0000313" key="1">
    <source>
        <dbReference type="EMBL" id="KKN44256.1"/>
    </source>
</evidence>
<comment type="caution">
    <text evidence="1">The sequence shown here is derived from an EMBL/GenBank/DDBJ whole genome shotgun (WGS) entry which is preliminary data.</text>
</comment>
<dbReference type="EMBL" id="LAZR01001459">
    <property type="protein sequence ID" value="KKN44256.1"/>
    <property type="molecule type" value="Genomic_DNA"/>
</dbReference>